<dbReference type="AlphaFoldDB" id="A0A0C3CMH1"/>
<dbReference type="OrthoDB" id="47801at2759"/>
<evidence type="ECO:0000313" key="6">
    <source>
        <dbReference type="Proteomes" id="UP000054321"/>
    </source>
</evidence>
<protein>
    <recommendedName>
        <fullName evidence="4">UBC core domain-containing protein</fullName>
    </recommendedName>
</protein>
<dbReference type="GO" id="GO:0016740">
    <property type="term" value="F:transferase activity"/>
    <property type="evidence" value="ECO:0007669"/>
    <property type="project" value="UniProtKB-KW"/>
</dbReference>
<feature type="domain" description="UBC core" evidence="4">
    <location>
        <begin position="361"/>
        <end position="523"/>
    </location>
</feature>
<dbReference type="EMBL" id="KN832877">
    <property type="protein sequence ID" value="KIN00174.1"/>
    <property type="molecule type" value="Genomic_DNA"/>
</dbReference>
<dbReference type="InterPro" id="IPR016135">
    <property type="entry name" value="UBQ-conjugating_enzyme/RWD"/>
</dbReference>
<evidence type="ECO:0000256" key="2">
    <source>
        <dbReference type="ARBA" id="ARBA00022786"/>
    </source>
</evidence>
<reference evidence="6" key="2">
    <citation type="submission" date="2015-01" db="EMBL/GenBank/DDBJ databases">
        <title>Evolutionary Origins and Diversification of the Mycorrhizal Mutualists.</title>
        <authorList>
            <consortium name="DOE Joint Genome Institute"/>
            <consortium name="Mycorrhizal Genomics Consortium"/>
            <person name="Kohler A."/>
            <person name="Kuo A."/>
            <person name="Nagy L.G."/>
            <person name="Floudas D."/>
            <person name="Copeland A."/>
            <person name="Barry K.W."/>
            <person name="Cichocki N."/>
            <person name="Veneault-Fourrey C."/>
            <person name="LaButti K."/>
            <person name="Lindquist E.A."/>
            <person name="Lipzen A."/>
            <person name="Lundell T."/>
            <person name="Morin E."/>
            <person name="Murat C."/>
            <person name="Riley R."/>
            <person name="Ohm R."/>
            <person name="Sun H."/>
            <person name="Tunlid A."/>
            <person name="Henrissat B."/>
            <person name="Grigoriev I.V."/>
            <person name="Hibbett D.S."/>
            <person name="Martin F."/>
        </authorList>
    </citation>
    <scope>NUCLEOTIDE SEQUENCE [LARGE SCALE GENOMIC DNA]</scope>
    <source>
        <strain evidence="6">Zn</strain>
    </source>
</reference>
<dbReference type="SUPFAM" id="SSF54495">
    <property type="entry name" value="UBC-like"/>
    <property type="match status" value="1"/>
</dbReference>
<dbReference type="HOGENOM" id="CLU_350930_0_0_1"/>
<dbReference type="PANTHER" id="PTHR46116:SF39">
    <property type="entry name" value="BACULOVIRAL IAP REPEAT-CONTAINING PROTEIN 6"/>
    <property type="match status" value="1"/>
</dbReference>
<evidence type="ECO:0000259" key="4">
    <source>
        <dbReference type="PROSITE" id="PS50127"/>
    </source>
</evidence>
<reference evidence="5 6" key="1">
    <citation type="submission" date="2014-04" db="EMBL/GenBank/DDBJ databases">
        <authorList>
            <consortium name="DOE Joint Genome Institute"/>
            <person name="Kuo A."/>
            <person name="Martino E."/>
            <person name="Perotto S."/>
            <person name="Kohler A."/>
            <person name="Nagy L.G."/>
            <person name="Floudas D."/>
            <person name="Copeland A."/>
            <person name="Barry K.W."/>
            <person name="Cichocki N."/>
            <person name="Veneault-Fourrey C."/>
            <person name="LaButti K."/>
            <person name="Lindquist E.A."/>
            <person name="Lipzen A."/>
            <person name="Lundell T."/>
            <person name="Morin E."/>
            <person name="Murat C."/>
            <person name="Sun H."/>
            <person name="Tunlid A."/>
            <person name="Henrissat B."/>
            <person name="Grigoriev I.V."/>
            <person name="Hibbett D.S."/>
            <person name="Martin F."/>
            <person name="Nordberg H.P."/>
            <person name="Cantor M.N."/>
            <person name="Hua S.X."/>
        </authorList>
    </citation>
    <scope>NUCLEOTIDE SEQUENCE [LARGE SCALE GENOMIC DNA]</scope>
    <source>
        <strain evidence="5 6">Zn</strain>
    </source>
</reference>
<keyword evidence="1" id="KW-0808">Transferase</keyword>
<name>A0A0C3CMH1_OIDMZ</name>
<sequence length="802" mass="89361">MSSNLPVEKIAGQTGTISKLRDIYSKFHFRCLKCKDHFTSQEIKSNVEAWFTPPEDYPPASVCLSVIKCTKCLGLTCMGCGRKPSRIKAKVSATSASPLTNCCERGRLFGVWLALCRFDNDELELQAQASKVREEQPKTAKHANDKGVGYDIRYEWEEYPMSHPALAPKPINTKAMECDETLDGQIMQTLELIHLTQRSSLYYSLFSFLEVIADDLQLAQILFEPQPGRKASPGLQALSDSSSHCQYDFNINIDQSASIFKCFNHTYKQACVFLDISKKIKKSKSKLGSTSDPTDMCKTIVKLYSVLEKMEKVISDPCFIQDMKHPWTVFSEKNCVTFTDDVLKNHRYAKSFPSLRHSSRDRMLTVGREISNMTTSLPAGVFVKVAESRADVMKVLITGVEGSPYAGGIFIFDLLLPQNYPNSPPKMAFVLEGVDSELPSMNPNLHPGGSVCLSILNTWGGDESQMWQPGKSTILAVLVSIQAMILGAPVPWLNEPGLEAHGESAQAIEHKLMIQIKTIKYAMIAWLMKIKPADGKVEPDVWNDIVEAYWKYNKNPHIKSYHKATLQDMGMWAEGDSESELTPHIKIEPKGKTENLALKLQELVLFEPNKRVIPTEQESLSRESDYGSWTGLKGLSLGEALIEGTSISKTGNKVSQELVGEESRNGKRKESDASEESKKDQNQKGGSKRQKTTKAKNDDANTSSIENGMGDAQPHGESKQYLDGPQGDSQSKDDELAGKWIYTGGRSIKEIRAVFQEFDLTPARSIDNSIARLEDYVNNRCEANNNLVLKHGKRVNDRGPGV</sequence>
<dbReference type="Proteomes" id="UP000054321">
    <property type="component" value="Unassembled WGS sequence"/>
</dbReference>
<dbReference type="PANTHER" id="PTHR46116">
    <property type="entry name" value="(E3-INDEPENDENT) E2 UBIQUITIN-CONJUGATING ENZYME"/>
    <property type="match status" value="1"/>
</dbReference>
<dbReference type="PROSITE" id="PS50127">
    <property type="entry name" value="UBC_2"/>
    <property type="match status" value="1"/>
</dbReference>
<accession>A0A0C3CMH1</accession>
<organism evidence="5 6">
    <name type="scientific">Oidiodendron maius (strain Zn)</name>
    <dbReference type="NCBI Taxonomy" id="913774"/>
    <lineage>
        <taxon>Eukaryota</taxon>
        <taxon>Fungi</taxon>
        <taxon>Dikarya</taxon>
        <taxon>Ascomycota</taxon>
        <taxon>Pezizomycotina</taxon>
        <taxon>Leotiomycetes</taxon>
        <taxon>Leotiomycetes incertae sedis</taxon>
        <taxon>Myxotrichaceae</taxon>
        <taxon>Oidiodendron</taxon>
    </lineage>
</organism>
<evidence type="ECO:0000313" key="5">
    <source>
        <dbReference type="EMBL" id="KIN00174.1"/>
    </source>
</evidence>
<evidence type="ECO:0000256" key="3">
    <source>
        <dbReference type="SAM" id="MobiDB-lite"/>
    </source>
</evidence>
<dbReference type="Gene3D" id="3.10.110.10">
    <property type="entry name" value="Ubiquitin Conjugating Enzyme"/>
    <property type="match status" value="1"/>
</dbReference>
<keyword evidence="2" id="KW-0833">Ubl conjugation pathway</keyword>
<gene>
    <name evidence="5" type="ORF">OIDMADRAFT_29305</name>
</gene>
<proteinExistence type="predicted"/>
<dbReference type="Pfam" id="PF00179">
    <property type="entry name" value="UQ_con"/>
    <property type="match status" value="1"/>
</dbReference>
<dbReference type="InParanoid" id="A0A0C3CMH1"/>
<dbReference type="STRING" id="913774.A0A0C3CMH1"/>
<keyword evidence="6" id="KW-1185">Reference proteome</keyword>
<feature type="compositionally biased region" description="Basic and acidic residues" evidence="3">
    <location>
        <begin position="661"/>
        <end position="682"/>
    </location>
</feature>
<dbReference type="SMART" id="SM00212">
    <property type="entry name" value="UBCc"/>
    <property type="match status" value="1"/>
</dbReference>
<evidence type="ECO:0000256" key="1">
    <source>
        <dbReference type="ARBA" id="ARBA00022679"/>
    </source>
</evidence>
<dbReference type="InterPro" id="IPR000608">
    <property type="entry name" value="UBC"/>
</dbReference>
<feature type="region of interest" description="Disordered" evidence="3">
    <location>
        <begin position="653"/>
        <end position="733"/>
    </location>
</feature>